<dbReference type="AlphaFoldDB" id="A0A0E9XNM8"/>
<dbReference type="EMBL" id="GBXM01004235">
    <property type="protein sequence ID" value="JAI04343.1"/>
    <property type="molecule type" value="Transcribed_RNA"/>
</dbReference>
<accession>A0A0E9XNM8</accession>
<proteinExistence type="predicted"/>
<sequence>MLLSSPFTTRISLTFIYMCICKTVLSKHRFEQTSRTGNCLTLHNTNWKDVCVTS</sequence>
<name>A0A0E9XNM8_ANGAN</name>
<reference evidence="1" key="2">
    <citation type="journal article" date="2015" name="Fish Shellfish Immunol.">
        <title>Early steps in the European eel (Anguilla anguilla)-Vibrio vulnificus interaction in the gills: Role of the RtxA13 toxin.</title>
        <authorList>
            <person name="Callol A."/>
            <person name="Pajuelo D."/>
            <person name="Ebbesson L."/>
            <person name="Teles M."/>
            <person name="MacKenzie S."/>
            <person name="Amaro C."/>
        </authorList>
    </citation>
    <scope>NUCLEOTIDE SEQUENCE</scope>
</reference>
<organism evidence="1">
    <name type="scientific">Anguilla anguilla</name>
    <name type="common">European freshwater eel</name>
    <name type="synonym">Muraena anguilla</name>
    <dbReference type="NCBI Taxonomy" id="7936"/>
    <lineage>
        <taxon>Eukaryota</taxon>
        <taxon>Metazoa</taxon>
        <taxon>Chordata</taxon>
        <taxon>Craniata</taxon>
        <taxon>Vertebrata</taxon>
        <taxon>Euteleostomi</taxon>
        <taxon>Actinopterygii</taxon>
        <taxon>Neopterygii</taxon>
        <taxon>Teleostei</taxon>
        <taxon>Anguilliformes</taxon>
        <taxon>Anguillidae</taxon>
        <taxon>Anguilla</taxon>
    </lineage>
</organism>
<evidence type="ECO:0000313" key="1">
    <source>
        <dbReference type="EMBL" id="JAI04343.1"/>
    </source>
</evidence>
<protein>
    <submittedName>
        <fullName evidence="1">Uncharacterized protein</fullName>
    </submittedName>
</protein>
<reference evidence="1" key="1">
    <citation type="submission" date="2014-11" db="EMBL/GenBank/DDBJ databases">
        <authorList>
            <person name="Amaro Gonzalez C."/>
        </authorList>
    </citation>
    <scope>NUCLEOTIDE SEQUENCE</scope>
</reference>